<feature type="compositionally biased region" description="Basic and acidic residues" evidence="10">
    <location>
        <begin position="26"/>
        <end position="39"/>
    </location>
</feature>
<dbReference type="GO" id="GO:0000027">
    <property type="term" value="P:ribosomal large subunit assembly"/>
    <property type="evidence" value="ECO:0007669"/>
    <property type="project" value="TreeGrafter"/>
</dbReference>
<protein>
    <recommendedName>
        <fullName evidence="3">RNA exonuclease 4</fullName>
    </recommendedName>
</protein>
<comment type="caution">
    <text evidence="12">The sequence shown here is derived from an EMBL/GenBank/DDBJ whole genome shotgun (WGS) entry which is preliminary data.</text>
</comment>
<evidence type="ECO:0000256" key="1">
    <source>
        <dbReference type="ARBA" id="ARBA00004123"/>
    </source>
</evidence>
<dbReference type="GeneID" id="26841626"/>
<comment type="function">
    <text evidence="9">Exoribonuclease involved in ribosome biosynthesis. Involved in the processing of ITS1, the internal transcribed spacer localized between the 18S and 5.8S rRNAs.</text>
</comment>
<keyword evidence="13" id="KW-1185">Reference proteome</keyword>
<evidence type="ECO:0000313" key="12">
    <source>
        <dbReference type="EMBL" id="KRZ99621.1"/>
    </source>
</evidence>
<feature type="domain" description="Exonuclease" evidence="11">
    <location>
        <begin position="98"/>
        <end position="259"/>
    </location>
</feature>
<dbReference type="GO" id="GO:0005634">
    <property type="term" value="C:nucleus"/>
    <property type="evidence" value="ECO:0007669"/>
    <property type="project" value="UniProtKB-SubCell"/>
</dbReference>
<dbReference type="GO" id="GO:0003676">
    <property type="term" value="F:nucleic acid binding"/>
    <property type="evidence" value="ECO:0007669"/>
    <property type="project" value="InterPro"/>
</dbReference>
<dbReference type="SMART" id="SM00479">
    <property type="entry name" value="EXOIII"/>
    <property type="match status" value="1"/>
</dbReference>
<evidence type="ECO:0000256" key="9">
    <source>
        <dbReference type="ARBA" id="ARBA00025599"/>
    </source>
</evidence>
<name>A0A0V1PTR0_9ASCO</name>
<reference evidence="12 13" key="1">
    <citation type="submission" date="2015-11" db="EMBL/GenBank/DDBJ databases">
        <title>The genome of Debaryomyces fabryi.</title>
        <authorList>
            <person name="Tafer H."/>
            <person name="Lopandic K."/>
        </authorList>
    </citation>
    <scope>NUCLEOTIDE SEQUENCE [LARGE SCALE GENOMIC DNA]</scope>
    <source>
        <strain evidence="12 13">CBS 789</strain>
    </source>
</reference>
<gene>
    <name evidence="12" type="ORF">AC631_04617</name>
</gene>
<sequence>MSATLSLNWKKLSSKINQGSKVTKKSTKERTGKNKIKKAEVEKSLSITPTVPKSKLSPIELALWTKENEIEISDIPLQTVAITLVPQGNDSRKKEPGKYLAMDCEFVGVGPEGTESALARVSIVNFYGHTILDKFVKPREKVTDWRTWVSGVTPKHMNEAISFQEAQNETSKLLEGRILVGHAIHHDLDALFLSHPKSKIRDTSQYKPFRSISMGKTPSLKKLSLHFLKIDIQGAAHSSVEDARATMLLFRLHRKDFERSIRTTQNRKPEKTA</sequence>
<evidence type="ECO:0000256" key="2">
    <source>
        <dbReference type="ARBA" id="ARBA00010489"/>
    </source>
</evidence>
<keyword evidence="4" id="KW-0698">rRNA processing</keyword>
<evidence type="ECO:0000256" key="3">
    <source>
        <dbReference type="ARBA" id="ARBA00016937"/>
    </source>
</evidence>
<comment type="similarity">
    <text evidence="2">Belongs to the REXO4 family.</text>
</comment>
<dbReference type="FunFam" id="3.30.420.10:FF:000007">
    <property type="entry name" value="Interferon-stimulated exonuclease gene 20"/>
    <property type="match status" value="1"/>
</dbReference>
<dbReference type="InterPro" id="IPR012337">
    <property type="entry name" value="RNaseH-like_sf"/>
</dbReference>
<dbReference type="SUPFAM" id="SSF53098">
    <property type="entry name" value="Ribonuclease H-like"/>
    <property type="match status" value="1"/>
</dbReference>
<dbReference type="OrthoDB" id="8191639at2759"/>
<dbReference type="InterPro" id="IPR013520">
    <property type="entry name" value="Ribonucl_H"/>
</dbReference>
<dbReference type="GO" id="GO:0008408">
    <property type="term" value="F:3'-5' exonuclease activity"/>
    <property type="evidence" value="ECO:0007669"/>
    <property type="project" value="InterPro"/>
</dbReference>
<evidence type="ECO:0000256" key="5">
    <source>
        <dbReference type="ARBA" id="ARBA00022722"/>
    </source>
</evidence>
<dbReference type="InterPro" id="IPR036397">
    <property type="entry name" value="RNaseH_sf"/>
</dbReference>
<accession>A0A0V1PTR0</accession>
<evidence type="ECO:0000256" key="4">
    <source>
        <dbReference type="ARBA" id="ARBA00022552"/>
    </source>
</evidence>
<dbReference type="AlphaFoldDB" id="A0A0V1PTR0"/>
<dbReference type="Pfam" id="PF00929">
    <property type="entry name" value="RNase_T"/>
    <property type="match status" value="1"/>
</dbReference>
<keyword evidence="7 12" id="KW-0269">Exonuclease</keyword>
<dbReference type="PANTHER" id="PTHR12801:SF45">
    <property type="entry name" value="RNA EXONUCLEASE 4"/>
    <property type="match status" value="1"/>
</dbReference>
<dbReference type="Gene3D" id="3.30.420.10">
    <property type="entry name" value="Ribonuclease H-like superfamily/Ribonuclease H"/>
    <property type="match status" value="1"/>
</dbReference>
<dbReference type="InterPro" id="IPR047021">
    <property type="entry name" value="REXO1/3/4-like"/>
</dbReference>
<keyword evidence="6" id="KW-0378">Hydrolase</keyword>
<evidence type="ECO:0000259" key="11">
    <source>
        <dbReference type="SMART" id="SM00479"/>
    </source>
</evidence>
<evidence type="ECO:0000256" key="7">
    <source>
        <dbReference type="ARBA" id="ARBA00022839"/>
    </source>
</evidence>
<dbReference type="RefSeq" id="XP_015465724.1">
    <property type="nucleotide sequence ID" value="XM_015613446.1"/>
</dbReference>
<organism evidence="12 13">
    <name type="scientific">Debaryomyces fabryi</name>
    <dbReference type="NCBI Taxonomy" id="58627"/>
    <lineage>
        <taxon>Eukaryota</taxon>
        <taxon>Fungi</taxon>
        <taxon>Dikarya</taxon>
        <taxon>Ascomycota</taxon>
        <taxon>Saccharomycotina</taxon>
        <taxon>Pichiomycetes</taxon>
        <taxon>Debaryomycetaceae</taxon>
        <taxon>Debaryomyces</taxon>
    </lineage>
</organism>
<evidence type="ECO:0000313" key="13">
    <source>
        <dbReference type="Proteomes" id="UP000054251"/>
    </source>
</evidence>
<feature type="region of interest" description="Disordered" evidence="10">
    <location>
        <begin position="16"/>
        <end position="39"/>
    </location>
</feature>
<dbReference type="GO" id="GO:0006364">
    <property type="term" value="P:rRNA processing"/>
    <property type="evidence" value="ECO:0007669"/>
    <property type="project" value="UniProtKB-KW"/>
</dbReference>
<dbReference type="Proteomes" id="UP000054251">
    <property type="component" value="Unassembled WGS sequence"/>
</dbReference>
<evidence type="ECO:0000256" key="10">
    <source>
        <dbReference type="SAM" id="MobiDB-lite"/>
    </source>
</evidence>
<evidence type="ECO:0000256" key="6">
    <source>
        <dbReference type="ARBA" id="ARBA00022801"/>
    </source>
</evidence>
<comment type="subcellular location">
    <subcellularLocation>
        <location evidence="1">Nucleus</location>
    </subcellularLocation>
</comment>
<proteinExistence type="inferred from homology"/>
<evidence type="ECO:0000256" key="8">
    <source>
        <dbReference type="ARBA" id="ARBA00023242"/>
    </source>
</evidence>
<dbReference type="CDD" id="cd06144">
    <property type="entry name" value="REX4_like"/>
    <property type="match status" value="1"/>
</dbReference>
<keyword evidence="5" id="KW-0540">Nuclease</keyword>
<dbReference type="PANTHER" id="PTHR12801">
    <property type="entry name" value="RNA EXONUCLEASE REXO1 / RECO3 FAMILY MEMBER-RELATED"/>
    <property type="match status" value="1"/>
</dbReference>
<dbReference type="EMBL" id="LMYN01000130">
    <property type="protein sequence ID" value="KRZ99621.1"/>
    <property type="molecule type" value="Genomic_DNA"/>
</dbReference>
<dbReference type="InterPro" id="IPR037431">
    <property type="entry name" value="REX4_DEDDh_dom"/>
</dbReference>
<keyword evidence="8" id="KW-0539">Nucleus</keyword>